<organism evidence="5 6">
    <name type="scientific">Bacillus infantis NRRL B-14911</name>
    <dbReference type="NCBI Taxonomy" id="1367477"/>
    <lineage>
        <taxon>Bacteria</taxon>
        <taxon>Bacillati</taxon>
        <taxon>Bacillota</taxon>
        <taxon>Bacilli</taxon>
        <taxon>Bacillales</taxon>
        <taxon>Bacillaceae</taxon>
        <taxon>Bacillus</taxon>
    </lineage>
</organism>
<evidence type="ECO:0000313" key="5">
    <source>
        <dbReference type="EMBL" id="AGX05782.1"/>
    </source>
</evidence>
<evidence type="ECO:0000256" key="2">
    <source>
        <dbReference type="SAM" id="MobiDB-lite"/>
    </source>
</evidence>
<gene>
    <name evidence="5" type="ORF">N288_19525</name>
</gene>
<dbReference type="PATRIC" id="fig|1367477.3.peg.3901"/>
<reference evidence="5 6" key="1">
    <citation type="submission" date="2013-07" db="EMBL/GenBank/DDBJ databases">
        <title>Complete genome sequence of Bacillus infantis NRRL B-14911 that has potential to induce cardiac disease by antigenic mimicry.</title>
        <authorList>
            <person name="Massilamany C."/>
            <person name="Smith T.P.L."/>
            <person name="Loy J.D."/>
            <person name="Barletta R."/>
            <person name="Reddy J."/>
        </authorList>
    </citation>
    <scope>NUCLEOTIDE SEQUENCE [LARGE SCALE GENOMIC DNA]</scope>
    <source>
        <strain evidence="5 6">NRRL B-14911</strain>
    </source>
</reference>
<dbReference type="InterPro" id="IPR058660">
    <property type="entry name" value="WHD_DnaB"/>
</dbReference>
<dbReference type="EMBL" id="CP006643">
    <property type="protein sequence ID" value="AGX05782.1"/>
    <property type="molecule type" value="Genomic_DNA"/>
</dbReference>
<dbReference type="KEGG" id="bif:N288_19525"/>
<name>U5LGS0_9BACI</name>
<dbReference type="AlphaFoldDB" id="U5LGS0"/>
<dbReference type="HOGENOM" id="CLU_040783_0_0_9"/>
<evidence type="ECO:0000259" key="4">
    <source>
        <dbReference type="Pfam" id="PF25888"/>
    </source>
</evidence>
<dbReference type="STRING" id="1367477.N288_19525"/>
<feature type="domain" description="Replicative helicase loading/DNA remodeling protein DnaB N-terminal winged helix" evidence="4">
    <location>
        <begin position="36"/>
        <end position="250"/>
    </location>
</feature>
<proteinExistence type="inferred from homology"/>
<dbReference type="Pfam" id="PF25888">
    <property type="entry name" value="WHD_DnaB"/>
    <property type="match status" value="1"/>
</dbReference>
<protein>
    <submittedName>
        <fullName evidence="5">Replication initiation and membrane attachment protein</fullName>
    </submittedName>
</protein>
<dbReference type="Pfam" id="PF07261">
    <property type="entry name" value="DnaB_2"/>
    <property type="match status" value="1"/>
</dbReference>
<dbReference type="InterPro" id="IPR006343">
    <property type="entry name" value="DnaB/C_C"/>
</dbReference>
<comment type="similarity">
    <text evidence="1">Belongs to the DnaB/DnaD family.</text>
</comment>
<feature type="region of interest" description="Disordered" evidence="2">
    <location>
        <begin position="441"/>
        <end position="478"/>
    </location>
</feature>
<keyword evidence="6" id="KW-1185">Reference proteome</keyword>
<evidence type="ECO:0000259" key="3">
    <source>
        <dbReference type="Pfam" id="PF07261"/>
    </source>
</evidence>
<feature type="domain" description="DnaB/C C-terminal" evidence="3">
    <location>
        <begin position="360"/>
        <end position="421"/>
    </location>
</feature>
<accession>U5LGS0</accession>
<evidence type="ECO:0000313" key="6">
    <source>
        <dbReference type="Proteomes" id="UP000017805"/>
    </source>
</evidence>
<dbReference type="Proteomes" id="UP000017805">
    <property type="component" value="Chromosome"/>
</dbReference>
<evidence type="ECO:0000256" key="1">
    <source>
        <dbReference type="ARBA" id="ARBA00093462"/>
    </source>
</evidence>
<sequence length="493" mass="56491">MPPARAELKTVFGSFLAGFLKIVERLAAMAQHWQEMLPIDRYAVAASGLLHDYDRKVLTLLYQPLIGAACLSLYMTLWAELEENRLWSQSNSHHSLMNFMGMNLKEIYEARLKLEGIGLLKAFVKNEEGSRSFIYELQPPLSPEQFFLDGMLNIYLYRKIGKNQFLRLKRFFCDHDSGVMQGYDEVTKAFQDVYESGHPAAFSPDQDTGRDLSLEEGFTFIGRTSPEEIKIGGSSFDFELLAAGLNESLLPKSALTPKVREAISNLSFLYGIDALQMKNILISAMTEDNDINIEELRKSARDWYQFEHQDQLPSLIDRIQPGIHQVQAAEPKTQEEELIRYMEITSPRQLLKDISGGADPSKGDLQIIEDVMFQQKLHPGVANVLIQYVMLKTDMKLTKAYVEKIAGHWARKQIKTVKEAMMLAKNEHRQYLEWAEGKKAKPASAKKPIRKEALPDWFDEQQEEQPQKAAAANDSEYEAKRRALEERLKKYRK</sequence>